<proteinExistence type="inferred from homology"/>
<dbReference type="PANTHER" id="PTHR31793:SF37">
    <property type="entry name" value="ACYL-COA THIOESTER HYDROLASE YBGC"/>
    <property type="match status" value="1"/>
</dbReference>
<dbReference type="NCBIfam" id="TIGR00051">
    <property type="entry name" value="YbgC/FadM family acyl-CoA thioesterase"/>
    <property type="match status" value="1"/>
</dbReference>
<name>A0A5R9GTI4_9PROT</name>
<dbReference type="SUPFAM" id="SSF54637">
    <property type="entry name" value="Thioesterase/thiol ester dehydrase-isomerase"/>
    <property type="match status" value="1"/>
</dbReference>
<dbReference type="FunFam" id="3.10.129.10:FF:000004">
    <property type="entry name" value="Tol-pal system-associated acyl-CoA thioesterase"/>
    <property type="match status" value="1"/>
</dbReference>
<gene>
    <name evidence="3" type="primary">ybgC</name>
    <name evidence="3" type="ORF">FEF65_06580</name>
</gene>
<dbReference type="InterPro" id="IPR029069">
    <property type="entry name" value="HotDog_dom_sf"/>
</dbReference>
<dbReference type="Pfam" id="PF13279">
    <property type="entry name" value="4HBT_2"/>
    <property type="match status" value="1"/>
</dbReference>
<evidence type="ECO:0000313" key="3">
    <source>
        <dbReference type="EMBL" id="TLS67577.1"/>
    </source>
</evidence>
<evidence type="ECO:0000313" key="4">
    <source>
        <dbReference type="Proteomes" id="UP000306585"/>
    </source>
</evidence>
<organism evidence="3 4">
    <name type="scientific">Mariprofundus erugo</name>
    <dbReference type="NCBI Taxonomy" id="2528639"/>
    <lineage>
        <taxon>Bacteria</taxon>
        <taxon>Pseudomonadati</taxon>
        <taxon>Pseudomonadota</taxon>
        <taxon>Candidatius Mariprofundia</taxon>
        <taxon>Mariprofundales</taxon>
        <taxon>Mariprofundaceae</taxon>
        <taxon>Mariprofundus</taxon>
    </lineage>
</organism>
<evidence type="ECO:0000256" key="2">
    <source>
        <dbReference type="ARBA" id="ARBA00022801"/>
    </source>
</evidence>
<dbReference type="Gene3D" id="3.10.129.10">
    <property type="entry name" value="Hotdog Thioesterase"/>
    <property type="match status" value="1"/>
</dbReference>
<dbReference type="NCBIfam" id="TIGR02799">
    <property type="entry name" value="thio_ybgC"/>
    <property type="match status" value="1"/>
</dbReference>
<dbReference type="GO" id="GO:0047617">
    <property type="term" value="F:fatty acyl-CoA hydrolase activity"/>
    <property type="evidence" value="ECO:0007669"/>
    <property type="project" value="TreeGrafter"/>
</dbReference>
<dbReference type="InterPro" id="IPR050563">
    <property type="entry name" value="4-hydroxybenzoyl-CoA_TE"/>
</dbReference>
<dbReference type="RefSeq" id="WP_138239010.1">
    <property type="nucleotide sequence ID" value="NZ_VBRY01000005.1"/>
</dbReference>
<dbReference type="Proteomes" id="UP000306585">
    <property type="component" value="Unassembled WGS sequence"/>
</dbReference>
<dbReference type="InterPro" id="IPR014166">
    <property type="entry name" value="Tol-Pal_acyl-CoA_thioesterase"/>
</dbReference>
<dbReference type="AlphaFoldDB" id="A0A5R9GTI4"/>
<dbReference type="CDD" id="cd00586">
    <property type="entry name" value="4HBT"/>
    <property type="match status" value="1"/>
</dbReference>
<protein>
    <submittedName>
        <fullName evidence="3">Tol-pal system-associated acyl-CoA thioesterase</fullName>
    </submittedName>
</protein>
<keyword evidence="4" id="KW-1185">Reference proteome</keyword>
<keyword evidence="2" id="KW-0378">Hydrolase</keyword>
<accession>A0A5R9GTI4</accession>
<dbReference type="EMBL" id="VBRY01000005">
    <property type="protein sequence ID" value="TLS67577.1"/>
    <property type="molecule type" value="Genomic_DNA"/>
</dbReference>
<dbReference type="PANTHER" id="PTHR31793">
    <property type="entry name" value="4-HYDROXYBENZOYL-COA THIOESTERASE FAMILY MEMBER"/>
    <property type="match status" value="1"/>
</dbReference>
<comment type="caution">
    <text evidence="3">The sequence shown here is derived from an EMBL/GenBank/DDBJ whole genome shotgun (WGS) entry which is preliminary data.</text>
</comment>
<dbReference type="InterPro" id="IPR006684">
    <property type="entry name" value="YbgC/YbaW"/>
</dbReference>
<evidence type="ECO:0000256" key="1">
    <source>
        <dbReference type="ARBA" id="ARBA00005953"/>
    </source>
</evidence>
<dbReference type="PIRSF" id="PIRSF003230">
    <property type="entry name" value="YbgC"/>
    <property type="match status" value="1"/>
</dbReference>
<comment type="similarity">
    <text evidence="1">Belongs to the 4-hydroxybenzoyl-CoA thioesterase family.</text>
</comment>
<sequence length="142" mass="16326">MSTYQETFPVRVYYEDTDHGGVVYYANYLKFMERGRTEFLRTLGLELDIIDTDFGVQFAVTEAHVRYRMPARFNDLLDIGTSLIELAGARLAFSQQVCHRESGKELCTATIRLACINRDGRPSRIPATLFQTLQNHLNKELI</sequence>
<reference evidence="3 4" key="1">
    <citation type="journal article" date="2019" name="Appl. Environ. Microbiol.">
        <title>Environmental Evidence and Genomic Insight of Iron-oxidizing Bacteria Preference Towards More Corrosion Resistant Stainless Steel at Higher Salinities.</title>
        <authorList>
            <person name="Garrison C.E."/>
            <person name="Price K.A."/>
            <person name="Field E.K."/>
        </authorList>
    </citation>
    <scope>NUCLEOTIDE SEQUENCE [LARGE SCALE GENOMIC DNA]</scope>
    <source>
        <strain evidence="3 4">P3</strain>
    </source>
</reference>